<evidence type="ECO:0000313" key="2">
    <source>
        <dbReference type="Proteomes" id="UP000230069"/>
    </source>
</evidence>
<dbReference type="EMBL" id="KZ305032">
    <property type="protein sequence ID" value="PIA46761.1"/>
    <property type="molecule type" value="Genomic_DNA"/>
</dbReference>
<keyword evidence="2" id="KW-1185">Reference proteome</keyword>
<organism evidence="1 2">
    <name type="scientific">Aquilegia coerulea</name>
    <name type="common">Rocky mountain columbine</name>
    <dbReference type="NCBI Taxonomy" id="218851"/>
    <lineage>
        <taxon>Eukaryota</taxon>
        <taxon>Viridiplantae</taxon>
        <taxon>Streptophyta</taxon>
        <taxon>Embryophyta</taxon>
        <taxon>Tracheophyta</taxon>
        <taxon>Spermatophyta</taxon>
        <taxon>Magnoliopsida</taxon>
        <taxon>Ranunculales</taxon>
        <taxon>Ranunculaceae</taxon>
        <taxon>Thalictroideae</taxon>
        <taxon>Aquilegia</taxon>
    </lineage>
</organism>
<gene>
    <name evidence="1" type="ORF">AQUCO_01500361v1</name>
</gene>
<proteinExistence type="predicted"/>
<dbReference type="EMBL" id="KZ305032">
    <property type="protein sequence ID" value="PIA46760.1"/>
    <property type="molecule type" value="Genomic_DNA"/>
</dbReference>
<reference evidence="1 2" key="1">
    <citation type="submission" date="2017-09" db="EMBL/GenBank/DDBJ databases">
        <title>WGS assembly of Aquilegia coerulea Goldsmith.</title>
        <authorList>
            <person name="Hodges S."/>
            <person name="Kramer E."/>
            <person name="Nordborg M."/>
            <person name="Tomkins J."/>
            <person name="Borevitz J."/>
            <person name="Derieg N."/>
            <person name="Yan J."/>
            <person name="Mihaltcheva S."/>
            <person name="Hayes R.D."/>
            <person name="Rokhsar D."/>
        </authorList>
    </citation>
    <scope>NUCLEOTIDE SEQUENCE [LARGE SCALE GENOMIC DNA]</scope>
    <source>
        <strain evidence="2">cv. Goldsmith</strain>
    </source>
</reference>
<dbReference type="Proteomes" id="UP000230069">
    <property type="component" value="Unassembled WGS sequence"/>
</dbReference>
<dbReference type="AlphaFoldDB" id="A0A2G5DTC3"/>
<name>A0A2G5DTC3_AQUCA</name>
<evidence type="ECO:0000313" key="1">
    <source>
        <dbReference type="EMBL" id="PIA46761.1"/>
    </source>
</evidence>
<accession>A0A2G5DTC3</accession>
<protein>
    <submittedName>
        <fullName evidence="1">Uncharacterized protein</fullName>
    </submittedName>
</protein>
<sequence>MTAIMAPTDSRHTQRKKSPVIYNQGIPLQHQICKIVLISSAAHPYLTSRASRRSSPSLSILVSQYPEIASLLEDLVVSDTPILPTPLHRVPW</sequence>